<gene>
    <name evidence="13" type="primary">cydB</name>
    <name evidence="13" type="ORF">QE109_06600</name>
</gene>
<proteinExistence type="inferred from homology"/>
<dbReference type="PANTHER" id="PTHR43141:SF5">
    <property type="entry name" value="CYTOCHROME BD-I UBIQUINOL OXIDASE SUBUNIT 2"/>
    <property type="match status" value="1"/>
</dbReference>
<evidence type="ECO:0000256" key="4">
    <source>
        <dbReference type="ARBA" id="ARBA00022475"/>
    </source>
</evidence>
<dbReference type="PIRSF" id="PIRSF000267">
    <property type="entry name" value="Cyt_oxidse_sub2"/>
    <property type="match status" value="1"/>
</dbReference>
<evidence type="ECO:0000256" key="11">
    <source>
        <dbReference type="ARBA" id="ARBA00023136"/>
    </source>
</evidence>
<dbReference type="NCBIfam" id="TIGR00203">
    <property type="entry name" value="cydB"/>
    <property type="match status" value="1"/>
</dbReference>
<feature type="transmembrane region" description="Helical" evidence="12">
    <location>
        <begin position="6"/>
        <end position="37"/>
    </location>
</feature>
<evidence type="ECO:0000313" key="13">
    <source>
        <dbReference type="EMBL" id="MDH8677808.1"/>
    </source>
</evidence>
<comment type="caution">
    <text evidence="13">The sequence shown here is derived from an EMBL/GenBank/DDBJ whole genome shotgun (WGS) entry which is preliminary data.</text>
</comment>
<keyword evidence="9 12" id="KW-1133">Transmembrane helix</keyword>
<feature type="transmembrane region" description="Helical" evidence="12">
    <location>
        <begin position="203"/>
        <end position="222"/>
    </location>
</feature>
<dbReference type="InterPro" id="IPR003317">
    <property type="entry name" value="Cyt-d_oxidase_su2"/>
</dbReference>
<comment type="subcellular location">
    <subcellularLocation>
        <location evidence="1">Cell membrane</location>
        <topology evidence="1">Multi-pass membrane protein</topology>
    </subcellularLocation>
</comment>
<feature type="transmembrane region" description="Helical" evidence="12">
    <location>
        <begin position="228"/>
        <end position="247"/>
    </location>
</feature>
<organism evidence="13 14">
    <name type="scientific">Fusibacter bizertensis</name>
    <dbReference type="NCBI Taxonomy" id="1488331"/>
    <lineage>
        <taxon>Bacteria</taxon>
        <taxon>Bacillati</taxon>
        <taxon>Bacillota</taxon>
        <taxon>Clostridia</taxon>
        <taxon>Eubacteriales</taxon>
        <taxon>Eubacteriales Family XII. Incertae Sedis</taxon>
        <taxon>Fusibacter</taxon>
    </lineage>
</organism>
<reference evidence="13 14" key="1">
    <citation type="submission" date="2023-04" db="EMBL/GenBank/DDBJ databases">
        <title>Fusibacter bizertensis strain WBS, isolated from littoral bottom sediments of the Arctic seas - biochemical and genomic analysis.</title>
        <authorList>
            <person name="Brioukhanov A.L."/>
        </authorList>
    </citation>
    <scope>NUCLEOTIDE SEQUENCE [LARGE SCALE GENOMIC DNA]</scope>
    <source>
        <strain evidence="13 14">WBS</strain>
    </source>
</reference>
<keyword evidence="4" id="KW-1003">Cell membrane</keyword>
<evidence type="ECO:0000256" key="5">
    <source>
        <dbReference type="ARBA" id="ARBA00022617"/>
    </source>
</evidence>
<comment type="similarity">
    <text evidence="2">Belongs to the cytochrome ubiquinol oxidase subunit 2 family.</text>
</comment>
<evidence type="ECO:0000256" key="8">
    <source>
        <dbReference type="ARBA" id="ARBA00022982"/>
    </source>
</evidence>
<keyword evidence="5" id="KW-0349">Heme</keyword>
<sequence length="337" mass="37014">MVNLTNLWFLLIGILFTGFIFLEGFDFGVGILLPFVAKGDEQRQIAIGTIGPVWDGNEVWLLTAGGAMFAAFPYWYATMFSGFYLALFIVLASLIVRGVTFEFRNKSDSRFWRDNWDTALSLSSLINAILLPVAFANLIGGTPIEIANGKLEYVGGFWDLLTPFTLAAGLYGCLFIVFHGAVYLANKSSGVVETNSLKIGKKLGIFALIAYVLFIVTAYVSLKGTSLLSGIILISSGIILIISYLMFRSGKIKITLLLNFLVIALTMTALFTGLFPNAMISSLGSANNLTLIDAASSDYTLKVMSVIALTLLPFILAYQYWTFRVFKARMTLKDVNY</sequence>
<keyword evidence="7" id="KW-0479">Metal-binding</keyword>
<keyword evidence="8" id="KW-0249">Electron transport</keyword>
<keyword evidence="3" id="KW-0813">Transport</keyword>
<evidence type="ECO:0000256" key="9">
    <source>
        <dbReference type="ARBA" id="ARBA00022989"/>
    </source>
</evidence>
<dbReference type="Pfam" id="PF02322">
    <property type="entry name" value="Cyt_bd_oxida_II"/>
    <property type="match status" value="1"/>
</dbReference>
<keyword evidence="10" id="KW-0408">Iron</keyword>
<name>A0ABT6NBL4_9FIRM</name>
<evidence type="ECO:0000256" key="7">
    <source>
        <dbReference type="ARBA" id="ARBA00022723"/>
    </source>
</evidence>
<feature type="transmembrane region" description="Helical" evidence="12">
    <location>
        <begin position="299"/>
        <end position="321"/>
    </location>
</feature>
<evidence type="ECO:0000256" key="2">
    <source>
        <dbReference type="ARBA" id="ARBA00007543"/>
    </source>
</evidence>
<feature type="transmembrane region" description="Helical" evidence="12">
    <location>
        <begin position="160"/>
        <end position="182"/>
    </location>
</feature>
<keyword evidence="11 12" id="KW-0472">Membrane</keyword>
<dbReference type="Proteomes" id="UP001158045">
    <property type="component" value="Unassembled WGS sequence"/>
</dbReference>
<dbReference type="EMBL" id="JARYZI010000003">
    <property type="protein sequence ID" value="MDH8677808.1"/>
    <property type="molecule type" value="Genomic_DNA"/>
</dbReference>
<accession>A0ABT6NBL4</accession>
<evidence type="ECO:0000256" key="3">
    <source>
        <dbReference type="ARBA" id="ARBA00022448"/>
    </source>
</evidence>
<dbReference type="RefSeq" id="WP_281093629.1">
    <property type="nucleotide sequence ID" value="NZ_JARYZI010000003.1"/>
</dbReference>
<feature type="transmembrane region" description="Helical" evidence="12">
    <location>
        <begin position="82"/>
        <end position="99"/>
    </location>
</feature>
<evidence type="ECO:0000313" key="14">
    <source>
        <dbReference type="Proteomes" id="UP001158045"/>
    </source>
</evidence>
<feature type="transmembrane region" description="Helical" evidence="12">
    <location>
        <begin position="254"/>
        <end position="279"/>
    </location>
</feature>
<protein>
    <submittedName>
        <fullName evidence="13">Cytochrome d ubiquinol oxidase subunit II</fullName>
    </submittedName>
</protein>
<feature type="transmembrane region" description="Helical" evidence="12">
    <location>
        <begin position="119"/>
        <end position="140"/>
    </location>
</feature>
<evidence type="ECO:0000256" key="6">
    <source>
        <dbReference type="ARBA" id="ARBA00022692"/>
    </source>
</evidence>
<keyword evidence="6 12" id="KW-0812">Transmembrane</keyword>
<keyword evidence="14" id="KW-1185">Reference proteome</keyword>
<dbReference type="PANTHER" id="PTHR43141">
    <property type="entry name" value="CYTOCHROME BD2 SUBUNIT II"/>
    <property type="match status" value="1"/>
</dbReference>
<evidence type="ECO:0000256" key="12">
    <source>
        <dbReference type="SAM" id="Phobius"/>
    </source>
</evidence>
<evidence type="ECO:0000256" key="1">
    <source>
        <dbReference type="ARBA" id="ARBA00004651"/>
    </source>
</evidence>
<evidence type="ECO:0000256" key="10">
    <source>
        <dbReference type="ARBA" id="ARBA00023004"/>
    </source>
</evidence>